<reference evidence="2" key="2">
    <citation type="submission" date="2010-07" db="EMBL/GenBank/DDBJ databases">
        <title>Complete genome sequence of Arthrobacter arilaitensis (strain DSM 16368 / CIP 108037 / JCM 13566 / Re117).</title>
        <authorList>
            <person name="Genoscope."/>
        </authorList>
    </citation>
    <scope>NUCLEOTIDE SEQUENCE [LARGE SCALE GENOMIC DNA]</scope>
    <source>
        <strain evidence="2">DSM 16368 / CIP 108037 / IAM 15318 / JCM 13566 / Re117</strain>
    </source>
</reference>
<organism evidence="1 2">
    <name type="scientific">Glutamicibacter arilaitensis (strain DSM 16368 / CIP 108037 / IAM 15318 / JCM 13566 / NCIMB 14258 / Re117)</name>
    <name type="common">Arthrobacter arilaitensis</name>
    <dbReference type="NCBI Taxonomy" id="861360"/>
    <lineage>
        <taxon>Bacteria</taxon>
        <taxon>Bacillati</taxon>
        <taxon>Actinomycetota</taxon>
        <taxon>Actinomycetes</taxon>
        <taxon>Micrococcales</taxon>
        <taxon>Micrococcaceae</taxon>
        <taxon>Glutamicibacter</taxon>
    </lineage>
</organism>
<dbReference type="Proteomes" id="UP000006878">
    <property type="component" value="Chromosome"/>
</dbReference>
<reference evidence="2" key="1">
    <citation type="journal article" date="2010" name="PLoS ONE">
        <title>The Arthrobacter arilaitensis Re117 genome sequence reveals its genetic adaptation to the surface of cheese.</title>
        <authorList>
            <person name="Monnet C."/>
            <person name="Loux V."/>
            <person name="Gibrat J.F."/>
            <person name="Spinnler E."/>
            <person name="Barbe V."/>
            <person name="Vacherie B."/>
            <person name="Gavory F."/>
            <person name="Gourbeyre E."/>
            <person name="Siguier P."/>
            <person name="Chandler M."/>
            <person name="Elleuch R."/>
            <person name="Irlinger F."/>
            <person name="Vallaeys T."/>
        </authorList>
    </citation>
    <scope>NUCLEOTIDE SEQUENCE</scope>
    <source>
        <strain evidence="2">DSM 16368 / CIP 108037 / IAM 15318 / JCM 13566 / Re117</strain>
    </source>
</reference>
<dbReference type="EMBL" id="FQ311875">
    <property type="protein sequence ID" value="CBT76508.1"/>
    <property type="molecule type" value="Genomic_DNA"/>
</dbReference>
<evidence type="ECO:0000313" key="2">
    <source>
        <dbReference type="Proteomes" id="UP000006878"/>
    </source>
</evidence>
<evidence type="ECO:0000313" key="1">
    <source>
        <dbReference type="EMBL" id="CBT76508.1"/>
    </source>
</evidence>
<accession>A0ABP1U6Q3</accession>
<keyword evidence="2" id="KW-1185">Reference proteome</keyword>
<evidence type="ECO:0008006" key="3">
    <source>
        <dbReference type="Google" id="ProtNLM"/>
    </source>
</evidence>
<protein>
    <recommendedName>
        <fullName evidence="3">Roadblock/LAMTOR2 domain-containing protein</fullName>
    </recommendedName>
</protein>
<gene>
    <name evidence="1" type="ordered locus">AARI_22850</name>
</gene>
<name>A0ABP1U6Q3_GLUAR</name>
<proteinExistence type="predicted"/>
<sequence>MMGSRRLSSTEQATSNMTHIPNDRLDAAFEETGIRAGAIFLVLDAPGTILTITVLPKEAIDRLLLLNSFLTQEGTLLMRYEKGFEQVVKENAGRVVMFHSTVL</sequence>